<dbReference type="InterPro" id="IPR012677">
    <property type="entry name" value="Nucleotide-bd_a/b_plait_sf"/>
</dbReference>
<dbReference type="InterPro" id="IPR000504">
    <property type="entry name" value="RRM_dom"/>
</dbReference>
<keyword evidence="1" id="KW-0677">Repeat</keyword>
<dbReference type="PANTHER" id="PTHR24012">
    <property type="entry name" value="RNA BINDING PROTEIN"/>
    <property type="match status" value="1"/>
</dbReference>
<dbReference type="Proteomes" id="UP000678499">
    <property type="component" value="Unassembled WGS sequence"/>
</dbReference>
<evidence type="ECO:0000313" key="7">
    <source>
        <dbReference type="Proteomes" id="UP000678499"/>
    </source>
</evidence>
<gene>
    <name evidence="6" type="ORF">NMOB1V02_LOCUS3025</name>
</gene>
<dbReference type="SUPFAM" id="SSF54928">
    <property type="entry name" value="RNA-binding domain, RBD"/>
    <property type="match status" value="1"/>
</dbReference>
<dbReference type="CDD" id="cd00590">
    <property type="entry name" value="RRM_SF"/>
    <property type="match status" value="1"/>
</dbReference>
<evidence type="ECO:0000256" key="1">
    <source>
        <dbReference type="ARBA" id="ARBA00022737"/>
    </source>
</evidence>
<dbReference type="EMBL" id="CAJPEX010000375">
    <property type="protein sequence ID" value="CAG0915377.1"/>
    <property type="molecule type" value="Genomic_DNA"/>
</dbReference>
<evidence type="ECO:0000256" key="2">
    <source>
        <dbReference type="ARBA" id="ARBA00022884"/>
    </source>
</evidence>
<keyword evidence="7" id="KW-1185">Reference proteome</keyword>
<name>A0A7R9BIK7_9CRUS</name>
<dbReference type="Gene3D" id="3.30.70.330">
    <property type="match status" value="1"/>
</dbReference>
<evidence type="ECO:0000256" key="3">
    <source>
        <dbReference type="PROSITE-ProRule" id="PRU00176"/>
    </source>
</evidence>
<feature type="non-terminal residue" evidence="6">
    <location>
        <position position="1"/>
    </location>
</feature>
<accession>A0A7R9BIK7</accession>
<feature type="domain" description="RRM" evidence="5">
    <location>
        <begin position="191"/>
        <end position="277"/>
    </location>
</feature>
<reference evidence="6" key="1">
    <citation type="submission" date="2020-11" db="EMBL/GenBank/DDBJ databases">
        <authorList>
            <person name="Tran Van P."/>
        </authorList>
    </citation>
    <scope>NUCLEOTIDE SEQUENCE</scope>
</reference>
<evidence type="ECO:0000313" key="6">
    <source>
        <dbReference type="EMBL" id="CAD7275225.1"/>
    </source>
</evidence>
<dbReference type="EMBL" id="OA882412">
    <property type="protein sequence ID" value="CAD7275225.1"/>
    <property type="molecule type" value="Genomic_DNA"/>
</dbReference>
<dbReference type="SMART" id="SM00360">
    <property type="entry name" value="RRM"/>
    <property type="match status" value="1"/>
</dbReference>
<evidence type="ECO:0000259" key="5">
    <source>
        <dbReference type="PROSITE" id="PS50102"/>
    </source>
</evidence>
<feature type="region of interest" description="Disordered" evidence="4">
    <location>
        <begin position="374"/>
        <end position="397"/>
    </location>
</feature>
<keyword evidence="2 3" id="KW-0694">RNA-binding</keyword>
<proteinExistence type="predicted"/>
<sequence length="481" mass="53927">MAQKYTLRRADDEQTSGLQIMGCNVSKNQAVDLNDNTKYSRSENSVDLLDLENLSLRERGGAQSSFPVNAVAAGCLKTRTVFAATIIECKNVFGHILPDTIADRFMHFGQVLEVECDELYKPTKPYSNDPYLNVDEAVSEQELLKYCSGQLLRNVYVRFASVGAAVSAVDTLARIGCHTRRLLDPREMDSFSVYLCNLPKMMTKEELADMVSVVGEVMLSWIVGQNSSGDAHVTNKDCSCGFVRMRKAADCVTAVRNFHGMRIPGSPFPLVVRLGHKRKFVNRPARFSCTHRPAVITYGKVVRQVNPLWDAIFFFPPHVSLKKDEKPCFTAQPKSGGNQRYVMLPTSAMIRFNQQLLGSCCSYIQYSSSSDLNKDSSSMLQEEKSDKETQGTSANSPYFSNPFYGMTFLEESTHISPNRWNEPKPFPTNTEDDFLNPVPNYEYVTFGERLRPEMEVVESNCIAISHNSAIFSSSGRLIFTP</sequence>
<protein>
    <recommendedName>
        <fullName evidence="5">RRM domain-containing protein</fullName>
    </recommendedName>
</protein>
<evidence type="ECO:0000256" key="4">
    <source>
        <dbReference type="SAM" id="MobiDB-lite"/>
    </source>
</evidence>
<dbReference type="InterPro" id="IPR035979">
    <property type="entry name" value="RBD_domain_sf"/>
</dbReference>
<dbReference type="AlphaFoldDB" id="A0A7R9BIK7"/>
<organism evidence="6">
    <name type="scientific">Notodromas monacha</name>
    <dbReference type="NCBI Taxonomy" id="399045"/>
    <lineage>
        <taxon>Eukaryota</taxon>
        <taxon>Metazoa</taxon>
        <taxon>Ecdysozoa</taxon>
        <taxon>Arthropoda</taxon>
        <taxon>Crustacea</taxon>
        <taxon>Oligostraca</taxon>
        <taxon>Ostracoda</taxon>
        <taxon>Podocopa</taxon>
        <taxon>Podocopida</taxon>
        <taxon>Cypridocopina</taxon>
        <taxon>Cypridoidea</taxon>
        <taxon>Cyprididae</taxon>
        <taxon>Notodromas</taxon>
    </lineage>
</organism>
<dbReference type="GO" id="GO:0003723">
    <property type="term" value="F:RNA binding"/>
    <property type="evidence" value="ECO:0007669"/>
    <property type="project" value="UniProtKB-UniRule"/>
</dbReference>
<dbReference type="PROSITE" id="PS50102">
    <property type="entry name" value="RRM"/>
    <property type="match status" value="1"/>
</dbReference>